<feature type="region of interest" description="Disordered" evidence="1">
    <location>
        <begin position="77"/>
        <end position="103"/>
    </location>
</feature>
<dbReference type="AlphaFoldDB" id="A0A835R3G2"/>
<dbReference type="Proteomes" id="UP000636800">
    <property type="component" value="Chromosome 5"/>
</dbReference>
<dbReference type="EMBL" id="JADCNL010000005">
    <property type="protein sequence ID" value="KAG0481454.1"/>
    <property type="molecule type" value="Genomic_DNA"/>
</dbReference>
<protein>
    <submittedName>
        <fullName evidence="2">Uncharacterized protein</fullName>
    </submittedName>
</protein>
<reference evidence="2 3" key="1">
    <citation type="journal article" date="2020" name="Nat. Food">
        <title>A phased Vanilla planifolia genome enables genetic improvement of flavour and production.</title>
        <authorList>
            <person name="Hasing T."/>
            <person name="Tang H."/>
            <person name="Brym M."/>
            <person name="Khazi F."/>
            <person name="Huang T."/>
            <person name="Chambers A.H."/>
        </authorList>
    </citation>
    <scope>NUCLEOTIDE SEQUENCE [LARGE SCALE GENOMIC DNA]</scope>
    <source>
        <tissue evidence="2">Leaf</tissue>
    </source>
</reference>
<proteinExistence type="predicted"/>
<sequence length="118" mass="12592">MAIKGSGDDGDIPHNKLLGQRRRLRREGILCVTRGIQGTKSSSHPPNGVTLFTRSWKPVCFLQAQPSSRDHGCEMTSLNIPIHPPSSSPVLDSPASHSSLPVGRSSGLRACPLTCVPS</sequence>
<evidence type="ECO:0000313" key="3">
    <source>
        <dbReference type="Proteomes" id="UP000636800"/>
    </source>
</evidence>
<organism evidence="2 3">
    <name type="scientific">Vanilla planifolia</name>
    <name type="common">Vanilla</name>
    <dbReference type="NCBI Taxonomy" id="51239"/>
    <lineage>
        <taxon>Eukaryota</taxon>
        <taxon>Viridiplantae</taxon>
        <taxon>Streptophyta</taxon>
        <taxon>Embryophyta</taxon>
        <taxon>Tracheophyta</taxon>
        <taxon>Spermatophyta</taxon>
        <taxon>Magnoliopsida</taxon>
        <taxon>Liliopsida</taxon>
        <taxon>Asparagales</taxon>
        <taxon>Orchidaceae</taxon>
        <taxon>Vanilloideae</taxon>
        <taxon>Vanilleae</taxon>
        <taxon>Vanilla</taxon>
    </lineage>
</organism>
<evidence type="ECO:0000256" key="1">
    <source>
        <dbReference type="SAM" id="MobiDB-lite"/>
    </source>
</evidence>
<gene>
    <name evidence="2" type="ORF">HPP92_012312</name>
</gene>
<name>A0A835R3G2_VANPL</name>
<accession>A0A835R3G2</accession>
<feature type="region of interest" description="Disordered" evidence="1">
    <location>
        <begin position="1"/>
        <end position="20"/>
    </location>
</feature>
<evidence type="ECO:0000313" key="2">
    <source>
        <dbReference type="EMBL" id="KAG0481454.1"/>
    </source>
</evidence>
<comment type="caution">
    <text evidence="2">The sequence shown here is derived from an EMBL/GenBank/DDBJ whole genome shotgun (WGS) entry which is preliminary data.</text>
</comment>
<keyword evidence="3" id="KW-1185">Reference proteome</keyword>